<evidence type="ECO:0000313" key="1">
    <source>
        <dbReference type="EMBL" id="KAJ8009621.1"/>
    </source>
</evidence>
<gene>
    <name evidence="1" type="ORF">DPEC_G00090800</name>
</gene>
<dbReference type="EMBL" id="CM055734">
    <property type="protein sequence ID" value="KAJ8009621.1"/>
    <property type="molecule type" value="Genomic_DNA"/>
</dbReference>
<evidence type="ECO:0000313" key="2">
    <source>
        <dbReference type="Proteomes" id="UP001157502"/>
    </source>
</evidence>
<organism evidence="1 2">
    <name type="scientific">Dallia pectoralis</name>
    <name type="common">Alaska blackfish</name>
    <dbReference type="NCBI Taxonomy" id="75939"/>
    <lineage>
        <taxon>Eukaryota</taxon>
        <taxon>Metazoa</taxon>
        <taxon>Chordata</taxon>
        <taxon>Craniata</taxon>
        <taxon>Vertebrata</taxon>
        <taxon>Euteleostomi</taxon>
        <taxon>Actinopterygii</taxon>
        <taxon>Neopterygii</taxon>
        <taxon>Teleostei</taxon>
        <taxon>Protacanthopterygii</taxon>
        <taxon>Esociformes</taxon>
        <taxon>Umbridae</taxon>
        <taxon>Dallia</taxon>
    </lineage>
</organism>
<sequence>MAHRRIPTEAVLLPPDMIEETARHANKQACGESLSSGSGLSWRHHRSGGSSTIWIIPAATSLTLWTTWLCSCLG</sequence>
<proteinExistence type="predicted"/>
<dbReference type="Proteomes" id="UP001157502">
    <property type="component" value="Chromosome 7"/>
</dbReference>
<accession>A0ACC2H1N2</accession>
<comment type="caution">
    <text evidence="1">The sequence shown here is derived from an EMBL/GenBank/DDBJ whole genome shotgun (WGS) entry which is preliminary data.</text>
</comment>
<keyword evidence="2" id="KW-1185">Reference proteome</keyword>
<reference evidence="1" key="1">
    <citation type="submission" date="2021-05" db="EMBL/GenBank/DDBJ databases">
        <authorList>
            <person name="Pan Q."/>
            <person name="Jouanno E."/>
            <person name="Zahm M."/>
            <person name="Klopp C."/>
            <person name="Cabau C."/>
            <person name="Louis A."/>
            <person name="Berthelot C."/>
            <person name="Parey E."/>
            <person name="Roest Crollius H."/>
            <person name="Montfort J."/>
            <person name="Robinson-Rechavi M."/>
            <person name="Bouchez O."/>
            <person name="Lampietro C."/>
            <person name="Lopez Roques C."/>
            <person name="Donnadieu C."/>
            <person name="Postlethwait J."/>
            <person name="Bobe J."/>
            <person name="Dillon D."/>
            <person name="Chandos A."/>
            <person name="von Hippel F."/>
            <person name="Guiguen Y."/>
        </authorList>
    </citation>
    <scope>NUCLEOTIDE SEQUENCE</scope>
    <source>
        <strain evidence="1">YG-Jan2019</strain>
    </source>
</reference>
<protein>
    <submittedName>
        <fullName evidence="1">Uncharacterized protein</fullName>
    </submittedName>
</protein>
<name>A0ACC2H1N2_DALPE</name>